<name>A0A5B8VR40_9BACT</name>
<proteinExistence type="predicted"/>
<feature type="domain" description="RNA polymerase sigma-70 region 2" evidence="4">
    <location>
        <begin position="39"/>
        <end position="101"/>
    </location>
</feature>
<evidence type="ECO:0000259" key="4">
    <source>
        <dbReference type="Pfam" id="PF04542"/>
    </source>
</evidence>
<dbReference type="Gene3D" id="1.10.1740.10">
    <property type="match status" value="1"/>
</dbReference>
<keyword evidence="1" id="KW-0805">Transcription regulation</keyword>
<accession>A0A5B8VR40</accession>
<dbReference type="Proteomes" id="UP000321291">
    <property type="component" value="Chromosome"/>
</dbReference>
<dbReference type="PANTHER" id="PTHR43133:SF46">
    <property type="entry name" value="RNA POLYMERASE SIGMA-70 FACTOR ECF SUBFAMILY"/>
    <property type="match status" value="1"/>
</dbReference>
<sequence>MLEPLLRFTLKAMNRYKEHTDLELMDLLKNGDEIAFNEIYDRYWKLLFAVAASKLNDFTDAEEAVQDIFADLWKRKAKIVLTYSLKSYLAGAVKYRVYEALGLRQRLLEKKAALMGSTGS</sequence>
<dbReference type="KEGG" id="agi:FSB73_21780"/>
<dbReference type="GO" id="GO:0006352">
    <property type="term" value="P:DNA-templated transcription initiation"/>
    <property type="evidence" value="ECO:0007669"/>
    <property type="project" value="InterPro"/>
</dbReference>
<protein>
    <recommendedName>
        <fullName evidence="4">RNA polymerase sigma-70 region 2 domain-containing protein</fullName>
    </recommendedName>
</protein>
<dbReference type="InterPro" id="IPR039425">
    <property type="entry name" value="RNA_pol_sigma-70-like"/>
</dbReference>
<dbReference type="SUPFAM" id="SSF88946">
    <property type="entry name" value="Sigma2 domain of RNA polymerase sigma factors"/>
    <property type="match status" value="1"/>
</dbReference>
<evidence type="ECO:0000256" key="3">
    <source>
        <dbReference type="ARBA" id="ARBA00023163"/>
    </source>
</evidence>
<dbReference type="OrthoDB" id="1097528at2"/>
<dbReference type="InterPro" id="IPR007627">
    <property type="entry name" value="RNA_pol_sigma70_r2"/>
</dbReference>
<evidence type="ECO:0000256" key="1">
    <source>
        <dbReference type="ARBA" id="ARBA00023015"/>
    </source>
</evidence>
<keyword evidence="2" id="KW-0731">Sigma factor</keyword>
<keyword evidence="3" id="KW-0804">Transcription</keyword>
<evidence type="ECO:0000256" key="2">
    <source>
        <dbReference type="ARBA" id="ARBA00023082"/>
    </source>
</evidence>
<dbReference type="PANTHER" id="PTHR43133">
    <property type="entry name" value="RNA POLYMERASE ECF-TYPE SIGMA FACTO"/>
    <property type="match status" value="1"/>
</dbReference>
<evidence type="ECO:0000313" key="5">
    <source>
        <dbReference type="EMBL" id="QEC73899.1"/>
    </source>
</evidence>
<evidence type="ECO:0000313" key="6">
    <source>
        <dbReference type="Proteomes" id="UP000321291"/>
    </source>
</evidence>
<organism evidence="5 6">
    <name type="scientific">Arachidicoccus ginsenosidivorans</name>
    <dbReference type="NCBI Taxonomy" id="496057"/>
    <lineage>
        <taxon>Bacteria</taxon>
        <taxon>Pseudomonadati</taxon>
        <taxon>Bacteroidota</taxon>
        <taxon>Chitinophagia</taxon>
        <taxon>Chitinophagales</taxon>
        <taxon>Chitinophagaceae</taxon>
        <taxon>Arachidicoccus</taxon>
    </lineage>
</organism>
<gene>
    <name evidence="5" type="ORF">FSB73_21780</name>
</gene>
<dbReference type="Pfam" id="PF04542">
    <property type="entry name" value="Sigma70_r2"/>
    <property type="match status" value="1"/>
</dbReference>
<dbReference type="GO" id="GO:0016987">
    <property type="term" value="F:sigma factor activity"/>
    <property type="evidence" value="ECO:0007669"/>
    <property type="project" value="UniProtKB-KW"/>
</dbReference>
<dbReference type="InterPro" id="IPR013325">
    <property type="entry name" value="RNA_pol_sigma_r2"/>
</dbReference>
<reference evidence="5 6" key="1">
    <citation type="journal article" date="2017" name="Int. J. Syst. Evol. Microbiol.">
        <title>Arachidicoccus ginsenosidivorans sp. nov., with ginsenoside-converting activity isolated from ginseng cultivating soil.</title>
        <authorList>
            <person name="Siddiqi M.Z."/>
            <person name="Aslam Z."/>
            <person name="Im W.T."/>
        </authorList>
    </citation>
    <scope>NUCLEOTIDE SEQUENCE [LARGE SCALE GENOMIC DNA]</scope>
    <source>
        <strain evidence="5 6">Gsoil 809</strain>
    </source>
</reference>
<dbReference type="EMBL" id="CP042434">
    <property type="protein sequence ID" value="QEC73899.1"/>
    <property type="molecule type" value="Genomic_DNA"/>
</dbReference>
<dbReference type="AlphaFoldDB" id="A0A5B8VR40"/>
<dbReference type="RefSeq" id="WP_146787215.1">
    <property type="nucleotide sequence ID" value="NZ_CP042434.1"/>
</dbReference>
<keyword evidence="6" id="KW-1185">Reference proteome</keyword>